<evidence type="ECO:0000256" key="1">
    <source>
        <dbReference type="ARBA" id="ARBA00038494"/>
    </source>
</evidence>
<protein>
    <submittedName>
        <fullName evidence="4">Glycosyltransferase family 2 protein</fullName>
    </submittedName>
</protein>
<dbReference type="GO" id="GO:0016740">
    <property type="term" value="F:transferase activity"/>
    <property type="evidence" value="ECO:0007669"/>
    <property type="project" value="UniProtKB-KW"/>
</dbReference>
<evidence type="ECO:0000313" key="4">
    <source>
        <dbReference type="EMBL" id="RFM27390.1"/>
    </source>
</evidence>
<dbReference type="PANTHER" id="PTHR43630">
    <property type="entry name" value="POLY-BETA-1,6-N-ACETYL-D-GLUCOSAMINE SYNTHASE"/>
    <property type="match status" value="1"/>
</dbReference>
<organism evidence="4 5">
    <name type="scientific">Deminuibacter soli</name>
    <dbReference type="NCBI Taxonomy" id="2291815"/>
    <lineage>
        <taxon>Bacteria</taxon>
        <taxon>Pseudomonadati</taxon>
        <taxon>Bacteroidota</taxon>
        <taxon>Chitinophagia</taxon>
        <taxon>Chitinophagales</taxon>
        <taxon>Chitinophagaceae</taxon>
        <taxon>Deminuibacter</taxon>
    </lineage>
</organism>
<dbReference type="EMBL" id="QTJU01000005">
    <property type="protein sequence ID" value="RFM27390.1"/>
    <property type="molecule type" value="Genomic_DNA"/>
</dbReference>
<keyword evidence="4" id="KW-0808">Transferase</keyword>
<evidence type="ECO:0000259" key="3">
    <source>
        <dbReference type="Pfam" id="PF00535"/>
    </source>
</evidence>
<keyword evidence="2" id="KW-1133">Transmembrane helix</keyword>
<dbReference type="SUPFAM" id="SSF53448">
    <property type="entry name" value="Nucleotide-diphospho-sugar transferases"/>
    <property type="match status" value="1"/>
</dbReference>
<sequence>MSLVTVIILTYNEELHIERCIRNLQKISSHIVLIDSCSTDKTCAIATSLGAKVYENPWPGSHSIQFNWALENCTFDTEWLMRMDADEYLTDELIDEINRTLPATPSETGGFIIKRRVIFLGKWIKRGGFYPHRLLRVWRNGYGKLEERWMDEHVVLSKGNIAHLQYDMVDHNLNNLTWWTQKQNNYANREVLDLVDIQNRSTAAANVAASLTGEQFSRKRWLKEKAYSRIPLFVRPLCYFFFRYILLLGFLDGKAGLVFHFLQGFWYRFLVDAKMLELRMAGLKRSEKK</sequence>
<comment type="similarity">
    <text evidence="1">Belongs to the glycosyltransferase 2 family. WaaE/KdtX subfamily.</text>
</comment>
<dbReference type="InterPro" id="IPR029044">
    <property type="entry name" value="Nucleotide-diphossugar_trans"/>
</dbReference>
<dbReference type="PANTHER" id="PTHR43630:SF2">
    <property type="entry name" value="GLYCOSYLTRANSFERASE"/>
    <property type="match status" value="1"/>
</dbReference>
<proteinExistence type="inferred from homology"/>
<dbReference type="CDD" id="cd02511">
    <property type="entry name" value="Beta4Glucosyltransferase"/>
    <property type="match status" value="1"/>
</dbReference>
<evidence type="ECO:0000256" key="2">
    <source>
        <dbReference type="SAM" id="Phobius"/>
    </source>
</evidence>
<gene>
    <name evidence="4" type="ORF">DXN05_15335</name>
</gene>
<dbReference type="RefSeq" id="WP_116848148.1">
    <property type="nucleotide sequence ID" value="NZ_QTJU01000005.1"/>
</dbReference>
<keyword evidence="2" id="KW-0812">Transmembrane</keyword>
<dbReference type="AlphaFoldDB" id="A0A3E1NHG7"/>
<evidence type="ECO:0000313" key="5">
    <source>
        <dbReference type="Proteomes" id="UP000261284"/>
    </source>
</evidence>
<comment type="caution">
    <text evidence="4">The sequence shown here is derived from an EMBL/GenBank/DDBJ whole genome shotgun (WGS) entry which is preliminary data.</text>
</comment>
<name>A0A3E1NHG7_9BACT</name>
<dbReference type="Proteomes" id="UP000261284">
    <property type="component" value="Unassembled WGS sequence"/>
</dbReference>
<dbReference type="OrthoDB" id="9815923at2"/>
<accession>A0A3E1NHG7</accession>
<dbReference type="Gene3D" id="3.90.550.10">
    <property type="entry name" value="Spore Coat Polysaccharide Biosynthesis Protein SpsA, Chain A"/>
    <property type="match status" value="1"/>
</dbReference>
<keyword evidence="2" id="KW-0472">Membrane</keyword>
<keyword evidence="5" id="KW-1185">Reference proteome</keyword>
<feature type="domain" description="Glycosyltransferase 2-like" evidence="3">
    <location>
        <begin position="5"/>
        <end position="100"/>
    </location>
</feature>
<reference evidence="4 5" key="1">
    <citation type="submission" date="2018-08" db="EMBL/GenBank/DDBJ databases">
        <title>Chitinophagaceae sp. K23C18032701, a novel bacterium isolated from forest soil.</title>
        <authorList>
            <person name="Wang C."/>
        </authorList>
    </citation>
    <scope>NUCLEOTIDE SEQUENCE [LARGE SCALE GENOMIC DNA]</scope>
    <source>
        <strain evidence="4 5">K23C18032701</strain>
    </source>
</reference>
<dbReference type="Pfam" id="PF00535">
    <property type="entry name" value="Glycos_transf_2"/>
    <property type="match status" value="1"/>
</dbReference>
<feature type="transmembrane region" description="Helical" evidence="2">
    <location>
        <begin position="232"/>
        <end position="251"/>
    </location>
</feature>
<dbReference type="InterPro" id="IPR001173">
    <property type="entry name" value="Glyco_trans_2-like"/>
</dbReference>